<dbReference type="Pfam" id="PF00486">
    <property type="entry name" value="Trans_reg_C"/>
    <property type="match status" value="1"/>
</dbReference>
<dbReference type="FunFam" id="3.40.50.2300:FF:000001">
    <property type="entry name" value="DNA-binding response regulator PhoB"/>
    <property type="match status" value="1"/>
</dbReference>
<dbReference type="InterPro" id="IPR001789">
    <property type="entry name" value="Sig_transdc_resp-reg_receiver"/>
</dbReference>
<keyword evidence="6" id="KW-0804">Transcription</keyword>
<keyword evidence="2 7" id="KW-0597">Phosphoprotein</keyword>
<dbReference type="PROSITE" id="PS50110">
    <property type="entry name" value="RESPONSE_REGULATORY"/>
    <property type="match status" value="1"/>
</dbReference>
<dbReference type="GO" id="GO:0005829">
    <property type="term" value="C:cytosol"/>
    <property type="evidence" value="ECO:0007669"/>
    <property type="project" value="TreeGrafter"/>
</dbReference>
<dbReference type="InterPro" id="IPR016032">
    <property type="entry name" value="Sig_transdc_resp-reg_C-effctor"/>
</dbReference>
<dbReference type="HOGENOM" id="CLU_000445_30_1_4"/>
<dbReference type="RefSeq" id="WP_045535435.1">
    <property type="nucleotide sequence ID" value="NZ_AP014569.1"/>
</dbReference>
<dbReference type="InterPro" id="IPR001867">
    <property type="entry name" value="OmpR/PhoB-type_DNA-bd"/>
</dbReference>
<dbReference type="KEGG" id="cbab:SMCB_0951"/>
<dbReference type="SMART" id="SM00862">
    <property type="entry name" value="Trans_reg_C"/>
    <property type="match status" value="1"/>
</dbReference>
<dbReference type="Gene3D" id="1.10.10.10">
    <property type="entry name" value="Winged helix-like DNA-binding domain superfamily/Winged helix DNA-binding domain"/>
    <property type="match status" value="1"/>
</dbReference>
<evidence type="ECO:0000256" key="4">
    <source>
        <dbReference type="ARBA" id="ARBA00023015"/>
    </source>
</evidence>
<keyword evidence="12" id="KW-1185">Reference proteome</keyword>
<dbReference type="InterPro" id="IPR011006">
    <property type="entry name" value="CheY-like_superfamily"/>
</dbReference>
<feature type="domain" description="Response regulatory" evidence="9">
    <location>
        <begin position="2"/>
        <end position="116"/>
    </location>
</feature>
<name>A0A060NW90_9BURK</name>
<evidence type="ECO:0000259" key="10">
    <source>
        <dbReference type="PROSITE" id="PS51755"/>
    </source>
</evidence>
<evidence type="ECO:0000256" key="6">
    <source>
        <dbReference type="ARBA" id="ARBA00023163"/>
    </source>
</evidence>
<proteinExistence type="predicted"/>
<protein>
    <submittedName>
        <fullName evidence="11">Response regulators consisting of a CheY-like receiver domain and a winged-helix DNA-binding domain</fullName>
    </submittedName>
</protein>
<dbReference type="GO" id="GO:0032993">
    <property type="term" value="C:protein-DNA complex"/>
    <property type="evidence" value="ECO:0007669"/>
    <property type="project" value="TreeGrafter"/>
</dbReference>
<accession>A0A060NW90</accession>
<reference evidence="11 12" key="1">
    <citation type="journal article" date="2014" name="Nat. Commun.">
        <title>Physiological and genomic features of highly alkaliphilic hydrogen-utilizing Betaproteobacteria from a continental serpentinizing site.</title>
        <authorList>
            <person name="Suzuki S."/>
            <person name="Kuenen J.G."/>
            <person name="Schipper K."/>
            <person name="van der Velde S."/>
            <person name="Ishii S."/>
            <person name="Wu A."/>
            <person name="Sorokin D.Y."/>
            <person name="Tenney A."/>
            <person name="Meng X.Y."/>
            <person name="Morrill P.L."/>
            <person name="Kamagata Y."/>
            <person name="Muyzer G."/>
            <person name="Nealson K.H."/>
        </authorList>
    </citation>
    <scope>NUCLEOTIDE SEQUENCE [LARGE SCALE GENOMIC DNA]</scope>
    <source>
        <strain evidence="11 12">B1</strain>
    </source>
</reference>
<sequence length="241" mass="26829">MYLLIVEDDDRVADFLRRGLAAEGYSTQRVANAEEALLRLRQHPCALLLLDLMLPGMSGIELCQRLRAERLQMPVLMLTALDGVEDRVQGLRCGADDYLGKPFAFDELLARIEALLRRPTALAQAARTLEVADLLFDRDQMQCWRAGRALHLTAKELALLELLMSAPGRVYSRERILANVWGSYEDPLTNVVEVYIRRLRAKIDDGHELALIKTVRGLGYRLDAAATPKPTPVGSGPQAPG</sequence>
<dbReference type="PANTHER" id="PTHR48111">
    <property type="entry name" value="REGULATOR OF RPOS"/>
    <property type="match status" value="1"/>
</dbReference>
<dbReference type="GO" id="GO:0000976">
    <property type="term" value="F:transcription cis-regulatory region binding"/>
    <property type="evidence" value="ECO:0007669"/>
    <property type="project" value="TreeGrafter"/>
</dbReference>
<dbReference type="PANTHER" id="PTHR48111:SF22">
    <property type="entry name" value="REGULATOR OF RPOS"/>
    <property type="match status" value="1"/>
</dbReference>
<dbReference type="PROSITE" id="PS51755">
    <property type="entry name" value="OMPR_PHOB"/>
    <property type="match status" value="1"/>
</dbReference>
<feature type="DNA-binding region" description="OmpR/PhoB-type" evidence="8">
    <location>
        <begin position="126"/>
        <end position="224"/>
    </location>
</feature>
<evidence type="ECO:0000256" key="1">
    <source>
        <dbReference type="ARBA" id="ARBA00022539"/>
    </source>
</evidence>
<feature type="domain" description="OmpR/PhoB-type" evidence="10">
    <location>
        <begin position="126"/>
        <end position="224"/>
    </location>
</feature>
<evidence type="ECO:0000256" key="5">
    <source>
        <dbReference type="ARBA" id="ARBA00023125"/>
    </source>
</evidence>
<dbReference type="CDD" id="cd00383">
    <property type="entry name" value="trans_reg_C"/>
    <property type="match status" value="1"/>
</dbReference>
<evidence type="ECO:0000313" key="11">
    <source>
        <dbReference type="EMBL" id="BAO83179.1"/>
    </source>
</evidence>
<dbReference type="Gene3D" id="3.40.50.2300">
    <property type="match status" value="1"/>
</dbReference>
<dbReference type="SUPFAM" id="SSF46894">
    <property type="entry name" value="C-terminal effector domain of the bipartite response regulators"/>
    <property type="match status" value="1"/>
</dbReference>
<dbReference type="InterPro" id="IPR036388">
    <property type="entry name" value="WH-like_DNA-bd_sf"/>
</dbReference>
<organism evidence="11 12">
    <name type="scientific">Serpentinimonas maccroryi</name>
    <dbReference type="NCBI Taxonomy" id="1458426"/>
    <lineage>
        <taxon>Bacteria</taxon>
        <taxon>Pseudomonadati</taxon>
        <taxon>Pseudomonadota</taxon>
        <taxon>Betaproteobacteria</taxon>
        <taxon>Burkholderiales</taxon>
        <taxon>Comamonadaceae</taxon>
        <taxon>Serpentinimonas</taxon>
    </lineage>
</organism>
<dbReference type="STRING" id="1458426.SMCB_0951"/>
<evidence type="ECO:0000259" key="9">
    <source>
        <dbReference type="PROSITE" id="PS50110"/>
    </source>
</evidence>
<keyword evidence="5 8" id="KW-0238">DNA-binding</keyword>
<evidence type="ECO:0000256" key="8">
    <source>
        <dbReference type="PROSITE-ProRule" id="PRU01091"/>
    </source>
</evidence>
<dbReference type="GO" id="GO:0006355">
    <property type="term" value="P:regulation of DNA-templated transcription"/>
    <property type="evidence" value="ECO:0007669"/>
    <property type="project" value="InterPro"/>
</dbReference>
<dbReference type="SMART" id="SM00448">
    <property type="entry name" value="REC"/>
    <property type="match status" value="1"/>
</dbReference>
<dbReference type="GO" id="GO:0000156">
    <property type="term" value="F:phosphorelay response regulator activity"/>
    <property type="evidence" value="ECO:0007669"/>
    <property type="project" value="TreeGrafter"/>
</dbReference>
<dbReference type="FunFam" id="1.10.10.10:FF:000005">
    <property type="entry name" value="Two-component system response regulator"/>
    <property type="match status" value="1"/>
</dbReference>
<feature type="modified residue" description="4-aspartylphosphate" evidence="7">
    <location>
        <position position="51"/>
    </location>
</feature>
<keyword evidence="4" id="KW-0805">Transcription regulation</keyword>
<evidence type="ECO:0000256" key="7">
    <source>
        <dbReference type="PROSITE-ProRule" id="PRU00169"/>
    </source>
</evidence>
<dbReference type="SUPFAM" id="SSF52172">
    <property type="entry name" value="CheY-like"/>
    <property type="match status" value="1"/>
</dbReference>
<dbReference type="EMBL" id="AP014569">
    <property type="protein sequence ID" value="BAO83179.1"/>
    <property type="molecule type" value="Genomic_DNA"/>
</dbReference>
<dbReference type="InterPro" id="IPR039420">
    <property type="entry name" value="WalR-like"/>
</dbReference>
<keyword evidence="1" id="KW-0104">Cadmium</keyword>
<evidence type="ECO:0000256" key="3">
    <source>
        <dbReference type="ARBA" id="ARBA00023012"/>
    </source>
</evidence>
<dbReference type="Pfam" id="PF00072">
    <property type="entry name" value="Response_reg"/>
    <property type="match status" value="1"/>
</dbReference>
<dbReference type="Proteomes" id="UP000066014">
    <property type="component" value="Chromosome"/>
</dbReference>
<dbReference type="Gene3D" id="6.10.250.690">
    <property type="match status" value="1"/>
</dbReference>
<keyword evidence="3" id="KW-0902">Two-component regulatory system</keyword>
<evidence type="ECO:0000256" key="2">
    <source>
        <dbReference type="ARBA" id="ARBA00022553"/>
    </source>
</evidence>
<gene>
    <name evidence="11" type="ORF">SMCB_0951</name>
</gene>
<dbReference type="AlphaFoldDB" id="A0A060NW90"/>
<evidence type="ECO:0000313" key="12">
    <source>
        <dbReference type="Proteomes" id="UP000066014"/>
    </source>
</evidence>